<proteinExistence type="predicted"/>
<evidence type="ECO:0000313" key="2">
    <source>
        <dbReference type="EMBL" id="SEK65823.1"/>
    </source>
</evidence>
<gene>
    <name evidence="2" type="ORF">SAMN02910377_01467</name>
</gene>
<keyword evidence="3" id="KW-1185">Reference proteome</keyword>
<protein>
    <recommendedName>
        <fullName evidence="1">DUF4340 domain-containing protein</fullName>
    </recommendedName>
</protein>
<feature type="domain" description="DUF4340" evidence="1">
    <location>
        <begin position="220"/>
        <end position="391"/>
    </location>
</feature>
<dbReference type="Pfam" id="PF14238">
    <property type="entry name" value="DUF4340"/>
    <property type="match status" value="2"/>
</dbReference>
<feature type="domain" description="DUF4340" evidence="1">
    <location>
        <begin position="70"/>
        <end position="184"/>
    </location>
</feature>
<accession>A0A1H7ITJ1</accession>
<dbReference type="RefSeq" id="WP_074790625.1">
    <property type="nucleotide sequence ID" value="NZ_FNZX01000008.1"/>
</dbReference>
<evidence type="ECO:0000259" key="1">
    <source>
        <dbReference type="Pfam" id="PF14238"/>
    </source>
</evidence>
<organism evidence="2 3">
    <name type="scientific">Pseudobutyrivibrio ruminis</name>
    <dbReference type="NCBI Taxonomy" id="46206"/>
    <lineage>
        <taxon>Bacteria</taxon>
        <taxon>Bacillati</taxon>
        <taxon>Bacillota</taxon>
        <taxon>Clostridia</taxon>
        <taxon>Lachnospirales</taxon>
        <taxon>Lachnospiraceae</taxon>
        <taxon>Pseudobutyrivibrio</taxon>
    </lineage>
</organism>
<dbReference type="AlphaFoldDB" id="A0A1H7ITJ1"/>
<reference evidence="3" key="1">
    <citation type="submission" date="2016-10" db="EMBL/GenBank/DDBJ databases">
        <authorList>
            <person name="Varghese N."/>
        </authorList>
    </citation>
    <scope>NUCLEOTIDE SEQUENCE [LARGE SCALE GENOMIC DNA]</scope>
    <source>
        <strain evidence="3">ACV-9</strain>
    </source>
</reference>
<dbReference type="EMBL" id="FNZX01000008">
    <property type="protein sequence ID" value="SEK65823.1"/>
    <property type="molecule type" value="Genomic_DNA"/>
</dbReference>
<dbReference type="InterPro" id="IPR025641">
    <property type="entry name" value="DUF4340"/>
</dbReference>
<evidence type="ECO:0000313" key="3">
    <source>
        <dbReference type="Proteomes" id="UP000182321"/>
    </source>
</evidence>
<dbReference type="Proteomes" id="UP000182321">
    <property type="component" value="Unassembled WGS sequence"/>
</dbReference>
<sequence length="476" mass="52835">MKRGKTLLILCAILVIAIVAIIVEKAVKQHIDTVNTIDEEVFTIDEDDLTQVAIEYNDDSVTLVQNDSTWQISDDTDFPVDQDYVADMLSYFESVHASFIIDDVENYAQYGLDSPEATITFSTADGDSVITFGDFSTIDEKRYICVDKKSVYLIDEDILQYVSGSQDDFLDRDEVYDYSQITSVVVAGDGEANVVYDPDGEYTYTDDYDFYYVDGDDYSPVSESKVTSFVEKLSSMDLTEYETYKATDDDLADYGLDNPTLKVTITGEIPADDSEEDSDDAAVESQTQTIYFAKADDADTAYLYFEGSTIVYAITADDYDDIADVSYGTLRPTEVVSVDWTNVAQLSVDIDDEAYIVNVEYDEKDGNTYTVDDETVDFVTATSLIDSLSLTEVGDDYSKGTEELAFAITLNDEDATVVNVVLYQYDGDSCVVVVDGKTVGLCSRTSMSSLREEITSSILNKGKEVEETEEDSTTDD</sequence>
<name>A0A1H7ITJ1_9FIRM</name>